<feature type="signal peptide" evidence="1">
    <location>
        <begin position="1"/>
        <end position="30"/>
    </location>
</feature>
<protein>
    <submittedName>
        <fullName evidence="3">ABC transporter, solute-binding protein</fullName>
    </submittedName>
</protein>
<keyword evidence="1" id="KW-0732">Signal</keyword>
<feature type="chain" id="PRO_5039044046" evidence="1">
    <location>
        <begin position="31"/>
        <end position="518"/>
    </location>
</feature>
<dbReference type="SUPFAM" id="SSF53850">
    <property type="entry name" value="Periplasmic binding protein-like II"/>
    <property type="match status" value="1"/>
</dbReference>
<dbReference type="STRING" id="592026.GCWU0000282_003093"/>
<dbReference type="EMBL" id="ACIL03000020">
    <property type="protein sequence ID" value="ESL01796.1"/>
    <property type="molecule type" value="Genomic_DNA"/>
</dbReference>
<evidence type="ECO:0000256" key="1">
    <source>
        <dbReference type="SAM" id="SignalP"/>
    </source>
</evidence>
<evidence type="ECO:0000259" key="2">
    <source>
        <dbReference type="Pfam" id="PF12010"/>
    </source>
</evidence>
<accession>V2Y264</accession>
<dbReference type="PROSITE" id="PS51257">
    <property type="entry name" value="PROKAR_LIPOPROTEIN"/>
    <property type="match status" value="1"/>
</dbReference>
<dbReference type="InterPro" id="IPR006059">
    <property type="entry name" value="SBP"/>
</dbReference>
<dbReference type="AlphaFoldDB" id="V2Y264"/>
<gene>
    <name evidence="3" type="ORF">GCWU0000282_003093</name>
</gene>
<proteinExistence type="predicted"/>
<reference evidence="3 4" key="1">
    <citation type="submission" date="2013-06" db="EMBL/GenBank/DDBJ databases">
        <authorList>
            <person name="Weinstock G."/>
            <person name="Sodergren E."/>
            <person name="Clifton S."/>
            <person name="Fulton L."/>
            <person name="Fulton B."/>
            <person name="Courtney L."/>
            <person name="Fronick C."/>
            <person name="Harrison M."/>
            <person name="Strong C."/>
            <person name="Farmer C."/>
            <person name="Delahaunty K."/>
            <person name="Markovic C."/>
            <person name="Hall O."/>
            <person name="Minx P."/>
            <person name="Tomlinson C."/>
            <person name="Mitreva M."/>
            <person name="Nelson J."/>
            <person name="Hou S."/>
            <person name="Wollam A."/>
            <person name="Pepin K.H."/>
            <person name="Johnson M."/>
            <person name="Bhonagiri V."/>
            <person name="Nash W.E."/>
            <person name="Warren W."/>
            <person name="Chinwalla A."/>
            <person name="Mardis E.R."/>
            <person name="Wilson R.K."/>
        </authorList>
    </citation>
    <scope>NUCLEOTIDE SEQUENCE [LARGE SCALE GENOMIC DNA]</scope>
    <source>
        <strain evidence="3 4">ATCC 51271</strain>
    </source>
</reference>
<comment type="caution">
    <text evidence="3">The sequence shown here is derived from an EMBL/GenBank/DDBJ whole genome shotgun (WGS) entry which is preliminary data.</text>
</comment>
<keyword evidence="4" id="KW-1185">Reference proteome</keyword>
<dbReference type="PANTHER" id="PTHR43649:SF17">
    <property type="entry name" value="ABC TRANSPORTER SOLUTE BINDING PROTEIN-SUGAR TRANSPORT"/>
    <property type="match status" value="1"/>
</dbReference>
<dbReference type="eggNOG" id="COG1653">
    <property type="taxonomic scope" value="Bacteria"/>
</dbReference>
<evidence type="ECO:0000313" key="3">
    <source>
        <dbReference type="EMBL" id="ESL01796.1"/>
    </source>
</evidence>
<dbReference type="Pfam" id="PF01547">
    <property type="entry name" value="SBP_bac_1"/>
    <property type="match status" value="1"/>
</dbReference>
<feature type="domain" description="DUF3502" evidence="2">
    <location>
        <begin position="448"/>
        <end position="514"/>
    </location>
</feature>
<dbReference type="InterPro" id="IPR022627">
    <property type="entry name" value="DUF3502"/>
</dbReference>
<evidence type="ECO:0000313" key="4">
    <source>
        <dbReference type="Proteomes" id="UP000018227"/>
    </source>
</evidence>
<dbReference type="Gene3D" id="3.40.190.10">
    <property type="entry name" value="Periplasmic binding protein-like II"/>
    <property type="match status" value="2"/>
</dbReference>
<dbReference type="Pfam" id="PF12010">
    <property type="entry name" value="DUF3502"/>
    <property type="match status" value="1"/>
</dbReference>
<dbReference type="PANTHER" id="PTHR43649">
    <property type="entry name" value="ARABINOSE-BINDING PROTEIN-RELATED"/>
    <property type="match status" value="1"/>
</dbReference>
<dbReference type="HOGENOM" id="CLU_037301_0_0_9"/>
<dbReference type="OrthoDB" id="1988587at2"/>
<dbReference type="InterPro" id="IPR050490">
    <property type="entry name" value="Bact_solute-bd_prot1"/>
</dbReference>
<organism evidence="3 4">
    <name type="scientific">Catonella morbi ATCC 51271</name>
    <dbReference type="NCBI Taxonomy" id="592026"/>
    <lineage>
        <taxon>Bacteria</taxon>
        <taxon>Bacillati</taxon>
        <taxon>Bacillota</taxon>
        <taxon>Clostridia</taxon>
        <taxon>Lachnospirales</taxon>
        <taxon>Lachnospiraceae</taxon>
        <taxon>Catonella</taxon>
    </lineage>
</organism>
<sequence length="518" mass="59730">MVKRRKRMKKRMLSALVASCLIVGSLVGCGGQGNTVKTSNTSNTASTAKSGSATNNFSEEVNLTMYVVSDRPAGQDLIDENFNKLLKEKMNTTLTINWIPWSDFANKYPLLFSSGEEFDMAYTSNWLNWTQLARKGAFMQLDDLWEKYAPDNFKNTTDNAKKQAKVDGHYYVIPTQLATYKGYGPIYRTKFDDGKEYTEEVKDFESYEKYLDWVKANEPGIQPFEVYAEGTAADDNWMYINGFCNSKGATNDFLFFDPKEANPKLFTYYEYPQVKDYLSMMKRWNEKGFFSKSALSDTDATKTQNGVAATRLHNIDTYGGYYSMHPEWNFKFADFVKYEAHLPYTQDALAISHTSKNPERALAFWNLVTTDREVYDAFYFGVLGTSYELNDKGRFTLLDTNNYNTSAMWAVRTNEFHRMDAKYPDSYETLRKEWEEKIKADDTAEKFSSFIIDTSKIETEYAACNSVHQQYWWPLELGYTDIDKGLAEYEEKMKAAGIEKVRAEIQKQLDEYVAGLNK</sequence>
<name>V2Y264_9FIRM</name>
<dbReference type="Proteomes" id="UP000018227">
    <property type="component" value="Unassembled WGS sequence"/>
</dbReference>